<gene>
    <name evidence="2" type="ORF">E2562_019900</name>
</gene>
<accession>A0A6G1EXF3</accession>
<comment type="caution">
    <text evidence="2">The sequence shown here is derived from an EMBL/GenBank/DDBJ whole genome shotgun (WGS) entry which is preliminary data.</text>
</comment>
<name>A0A6G1EXF3_9ORYZ</name>
<dbReference type="EMBL" id="SPHZ02000002">
    <property type="protein sequence ID" value="KAF0929317.1"/>
    <property type="molecule type" value="Genomic_DNA"/>
</dbReference>
<sequence>MEAASMQARKFGPKEKKDSHINNPQPWPRAILPMQHDDEASGSPSPRWNESWSDEDFDQEKDALIPDYALF</sequence>
<feature type="compositionally biased region" description="Polar residues" evidence="1">
    <location>
        <begin position="42"/>
        <end position="51"/>
    </location>
</feature>
<evidence type="ECO:0000256" key="1">
    <source>
        <dbReference type="SAM" id="MobiDB-lite"/>
    </source>
</evidence>
<organism evidence="2 3">
    <name type="scientific">Oryza meyeriana var. granulata</name>
    <dbReference type="NCBI Taxonomy" id="110450"/>
    <lineage>
        <taxon>Eukaryota</taxon>
        <taxon>Viridiplantae</taxon>
        <taxon>Streptophyta</taxon>
        <taxon>Embryophyta</taxon>
        <taxon>Tracheophyta</taxon>
        <taxon>Spermatophyta</taxon>
        <taxon>Magnoliopsida</taxon>
        <taxon>Liliopsida</taxon>
        <taxon>Poales</taxon>
        <taxon>Poaceae</taxon>
        <taxon>BOP clade</taxon>
        <taxon>Oryzoideae</taxon>
        <taxon>Oryzeae</taxon>
        <taxon>Oryzinae</taxon>
        <taxon>Oryza</taxon>
        <taxon>Oryza meyeriana</taxon>
    </lineage>
</organism>
<reference evidence="2 3" key="1">
    <citation type="submission" date="2019-11" db="EMBL/GenBank/DDBJ databases">
        <title>Whole genome sequence of Oryza granulata.</title>
        <authorList>
            <person name="Li W."/>
        </authorList>
    </citation>
    <scope>NUCLEOTIDE SEQUENCE [LARGE SCALE GENOMIC DNA]</scope>
    <source>
        <strain evidence="3">cv. Menghai</strain>
        <tissue evidence="2">Leaf</tissue>
    </source>
</reference>
<feature type="region of interest" description="Disordered" evidence="1">
    <location>
        <begin position="1"/>
        <end position="60"/>
    </location>
</feature>
<evidence type="ECO:0000313" key="2">
    <source>
        <dbReference type="EMBL" id="KAF0929317.1"/>
    </source>
</evidence>
<evidence type="ECO:0000313" key="3">
    <source>
        <dbReference type="Proteomes" id="UP000479710"/>
    </source>
</evidence>
<keyword evidence="3" id="KW-1185">Reference proteome</keyword>
<protein>
    <submittedName>
        <fullName evidence="2">Uncharacterized protein</fullName>
    </submittedName>
</protein>
<proteinExistence type="predicted"/>
<dbReference type="Proteomes" id="UP000479710">
    <property type="component" value="Unassembled WGS sequence"/>
</dbReference>
<dbReference type="AlphaFoldDB" id="A0A6G1EXF3"/>